<sequence>MAQQHQPDLILLDIMMPELDGMEVLKRLRKNPQTREIPVIAVTGMNENREYFLSAGFDDWLGKPIEFEELEEVIRRHI</sequence>
<dbReference type="PANTHER" id="PTHR44591:SF3">
    <property type="entry name" value="RESPONSE REGULATORY DOMAIN-CONTAINING PROTEIN"/>
    <property type="match status" value="1"/>
</dbReference>
<dbReference type="Gene3D" id="3.40.50.2300">
    <property type="match status" value="1"/>
</dbReference>
<gene>
    <name evidence="4" type="ORF">DSM107010_72000</name>
</gene>
<dbReference type="GO" id="GO:0000160">
    <property type="term" value="P:phosphorelay signal transduction system"/>
    <property type="evidence" value="ECO:0007669"/>
    <property type="project" value="InterPro"/>
</dbReference>
<dbReference type="AlphaFoldDB" id="A0AB37U7U6"/>
<dbReference type="InterPro" id="IPR050595">
    <property type="entry name" value="Bact_response_regulator"/>
</dbReference>
<evidence type="ECO:0000256" key="2">
    <source>
        <dbReference type="PROSITE-ProRule" id="PRU00169"/>
    </source>
</evidence>
<dbReference type="SUPFAM" id="SSF52172">
    <property type="entry name" value="CheY-like"/>
    <property type="match status" value="1"/>
</dbReference>
<organism evidence="4 5">
    <name type="scientific">Chroococcidiopsis cubana SAG 39.79</name>
    <dbReference type="NCBI Taxonomy" id="388085"/>
    <lineage>
        <taxon>Bacteria</taxon>
        <taxon>Bacillati</taxon>
        <taxon>Cyanobacteriota</taxon>
        <taxon>Cyanophyceae</taxon>
        <taxon>Chroococcidiopsidales</taxon>
        <taxon>Chroococcidiopsidaceae</taxon>
        <taxon>Chroococcidiopsis</taxon>
    </lineage>
</organism>
<dbReference type="Pfam" id="PF00072">
    <property type="entry name" value="Response_reg"/>
    <property type="match status" value="1"/>
</dbReference>
<name>A0AB37U7U6_9CYAN</name>
<dbReference type="EMBL" id="RSCK01000209">
    <property type="protein sequence ID" value="RUS94412.1"/>
    <property type="molecule type" value="Genomic_DNA"/>
</dbReference>
<dbReference type="Proteomes" id="UP000282574">
    <property type="component" value="Unassembled WGS sequence"/>
</dbReference>
<protein>
    <recommendedName>
        <fullName evidence="3">Response regulatory domain-containing protein</fullName>
    </recommendedName>
</protein>
<proteinExistence type="predicted"/>
<keyword evidence="1 2" id="KW-0597">Phosphoprotein</keyword>
<dbReference type="InterPro" id="IPR001789">
    <property type="entry name" value="Sig_transdc_resp-reg_receiver"/>
</dbReference>
<evidence type="ECO:0000313" key="5">
    <source>
        <dbReference type="Proteomes" id="UP000282574"/>
    </source>
</evidence>
<evidence type="ECO:0000313" key="4">
    <source>
        <dbReference type="EMBL" id="RUS94412.1"/>
    </source>
</evidence>
<comment type="caution">
    <text evidence="4">The sequence shown here is derived from an EMBL/GenBank/DDBJ whole genome shotgun (WGS) entry which is preliminary data.</text>
</comment>
<feature type="domain" description="Response regulatory" evidence="3">
    <location>
        <begin position="1"/>
        <end position="78"/>
    </location>
</feature>
<feature type="modified residue" description="4-aspartylphosphate" evidence="2">
    <location>
        <position position="13"/>
    </location>
</feature>
<keyword evidence="5" id="KW-1185">Reference proteome</keyword>
<dbReference type="PANTHER" id="PTHR44591">
    <property type="entry name" value="STRESS RESPONSE REGULATOR PROTEIN 1"/>
    <property type="match status" value="1"/>
</dbReference>
<dbReference type="PROSITE" id="PS50110">
    <property type="entry name" value="RESPONSE_REGULATORY"/>
    <property type="match status" value="1"/>
</dbReference>
<evidence type="ECO:0000259" key="3">
    <source>
        <dbReference type="PROSITE" id="PS50110"/>
    </source>
</evidence>
<dbReference type="InterPro" id="IPR011006">
    <property type="entry name" value="CheY-like_superfamily"/>
</dbReference>
<evidence type="ECO:0000256" key="1">
    <source>
        <dbReference type="ARBA" id="ARBA00022553"/>
    </source>
</evidence>
<accession>A0AB37U7U6</accession>
<reference evidence="4 5" key="1">
    <citation type="journal article" date="2019" name="Genome Biol. Evol.">
        <title>Day and night: Metabolic profiles and evolutionary relationships of six axenic non-marine cyanobacteria.</title>
        <authorList>
            <person name="Will S.E."/>
            <person name="Henke P."/>
            <person name="Boedeker C."/>
            <person name="Huang S."/>
            <person name="Brinkmann H."/>
            <person name="Rohde M."/>
            <person name="Jarek M."/>
            <person name="Friedl T."/>
            <person name="Seufert S."/>
            <person name="Schumacher M."/>
            <person name="Overmann J."/>
            <person name="Neumann-Schaal M."/>
            <person name="Petersen J."/>
        </authorList>
    </citation>
    <scope>NUCLEOTIDE SEQUENCE [LARGE SCALE GENOMIC DNA]</scope>
    <source>
        <strain evidence="4 5">SAG 39.79</strain>
    </source>
</reference>